<protein>
    <submittedName>
        <fullName evidence="2">RimJ/RimL family protein N-acetyltransferase</fullName>
    </submittedName>
</protein>
<dbReference type="EMBL" id="JAVDXV010000010">
    <property type="protein sequence ID" value="MDR7335561.1"/>
    <property type="molecule type" value="Genomic_DNA"/>
</dbReference>
<dbReference type="PROSITE" id="PS51186">
    <property type="entry name" value="GNAT"/>
    <property type="match status" value="1"/>
</dbReference>
<dbReference type="Pfam" id="PF00583">
    <property type="entry name" value="Acetyltransf_1"/>
    <property type="match status" value="1"/>
</dbReference>
<dbReference type="Proteomes" id="UP001180825">
    <property type="component" value="Unassembled WGS sequence"/>
</dbReference>
<reference evidence="2 3" key="1">
    <citation type="submission" date="2023-07" db="EMBL/GenBank/DDBJ databases">
        <title>Sorghum-associated microbial communities from plants grown in Nebraska, USA.</title>
        <authorList>
            <person name="Schachtman D."/>
        </authorList>
    </citation>
    <scope>NUCLEOTIDE SEQUENCE [LARGE SCALE GENOMIC DNA]</scope>
    <source>
        <strain evidence="2 3">BE316</strain>
    </source>
</reference>
<feature type="domain" description="N-acetyltransferase" evidence="1">
    <location>
        <begin position="1"/>
        <end position="164"/>
    </location>
</feature>
<accession>A0ABU2AEE2</accession>
<gene>
    <name evidence="2" type="ORF">J2X21_004726</name>
</gene>
<dbReference type="RefSeq" id="WP_310332565.1">
    <property type="nucleotide sequence ID" value="NZ_JAVDXV010000010.1"/>
</dbReference>
<proteinExistence type="predicted"/>
<dbReference type="SUPFAM" id="SSF55729">
    <property type="entry name" value="Acyl-CoA N-acyltransferases (Nat)"/>
    <property type="match status" value="1"/>
</dbReference>
<evidence type="ECO:0000313" key="3">
    <source>
        <dbReference type="Proteomes" id="UP001180825"/>
    </source>
</evidence>
<evidence type="ECO:0000313" key="2">
    <source>
        <dbReference type="EMBL" id="MDR7335561.1"/>
    </source>
</evidence>
<dbReference type="Gene3D" id="3.40.630.30">
    <property type="match status" value="1"/>
</dbReference>
<name>A0ABU2AEE2_9BURK</name>
<dbReference type="InterPro" id="IPR000182">
    <property type="entry name" value="GNAT_dom"/>
</dbReference>
<evidence type="ECO:0000259" key="1">
    <source>
        <dbReference type="PROSITE" id="PS51186"/>
    </source>
</evidence>
<keyword evidence="3" id="KW-1185">Reference proteome</keyword>
<comment type="caution">
    <text evidence="2">The sequence shown here is derived from an EMBL/GenBank/DDBJ whole genome shotgun (WGS) entry which is preliminary data.</text>
</comment>
<sequence>MFLRRLNLDLPTDRCIADRLFLDTPNYEFDTFGRLPSTSAEPLSGRFPDECKLEDRLTFAAFEHDTPVGLAQIALHLPTVDSAALLLLLVPKNLQQRHLGCEIVDRLSRQARRWPGISRWYISVVESNRAALAFWRHCGFRTTTQGLNCAGFGDRITLMARAIKAKPACQHNGRTEDLNALNGQHMFARLG</sequence>
<organism evidence="2 3">
    <name type="scientific">Roseateles asaccharophilus</name>
    <dbReference type="NCBI Taxonomy" id="582607"/>
    <lineage>
        <taxon>Bacteria</taxon>
        <taxon>Pseudomonadati</taxon>
        <taxon>Pseudomonadota</taxon>
        <taxon>Betaproteobacteria</taxon>
        <taxon>Burkholderiales</taxon>
        <taxon>Sphaerotilaceae</taxon>
        <taxon>Roseateles</taxon>
    </lineage>
</organism>
<dbReference type="InterPro" id="IPR016181">
    <property type="entry name" value="Acyl_CoA_acyltransferase"/>
</dbReference>